<reference evidence="4" key="1">
    <citation type="submission" date="2023-07" db="EMBL/GenBank/DDBJ databases">
        <title>Sequencing the genomes of 1000 actinobacteria strains.</title>
        <authorList>
            <person name="Klenk H.-P."/>
        </authorList>
    </citation>
    <scope>NUCLEOTIDE SEQUENCE</scope>
    <source>
        <strain evidence="4">DSM 107476</strain>
    </source>
</reference>
<keyword evidence="3" id="KW-0732">Signal</keyword>
<name>A0ABU1ZWY4_9CORY</name>
<dbReference type="RefSeq" id="WP_290194213.1">
    <property type="nucleotide sequence ID" value="NZ_CP047654.1"/>
</dbReference>
<keyword evidence="2" id="KW-0812">Transmembrane</keyword>
<dbReference type="EMBL" id="JAVDXZ010000001">
    <property type="protein sequence ID" value="MDR7329452.1"/>
    <property type="molecule type" value="Genomic_DNA"/>
</dbReference>
<evidence type="ECO:0008006" key="6">
    <source>
        <dbReference type="Google" id="ProtNLM"/>
    </source>
</evidence>
<feature type="region of interest" description="Disordered" evidence="1">
    <location>
        <begin position="38"/>
        <end position="72"/>
    </location>
</feature>
<evidence type="ECO:0000256" key="2">
    <source>
        <dbReference type="SAM" id="Phobius"/>
    </source>
</evidence>
<feature type="compositionally biased region" description="Polar residues" evidence="1">
    <location>
        <begin position="38"/>
        <end position="48"/>
    </location>
</feature>
<proteinExistence type="predicted"/>
<keyword evidence="2" id="KW-1133">Transmembrane helix</keyword>
<gene>
    <name evidence="4" type="ORF">J2S39_001128</name>
</gene>
<feature type="transmembrane region" description="Helical" evidence="2">
    <location>
        <begin position="81"/>
        <end position="99"/>
    </location>
</feature>
<dbReference type="Proteomes" id="UP001180840">
    <property type="component" value="Unassembled WGS sequence"/>
</dbReference>
<accession>A0ABU1ZWY4</accession>
<evidence type="ECO:0000313" key="4">
    <source>
        <dbReference type="EMBL" id="MDR7329452.1"/>
    </source>
</evidence>
<comment type="caution">
    <text evidence="4">The sequence shown here is derived from an EMBL/GenBank/DDBJ whole genome shotgun (WGS) entry which is preliminary data.</text>
</comment>
<evidence type="ECO:0000256" key="3">
    <source>
        <dbReference type="SAM" id="SignalP"/>
    </source>
</evidence>
<sequence length="102" mass="10597">MKNMRKGLVAAATALTVSFAGVSVANAQDAPAGEISITTTVDADTNSEAPAADENTDTEPAEDSSLSSMSSDMEPKEIRDWIAVFTAIVGALSTLFAFVNRI</sequence>
<feature type="compositionally biased region" description="Low complexity" evidence="1">
    <location>
        <begin position="63"/>
        <end position="72"/>
    </location>
</feature>
<evidence type="ECO:0000313" key="5">
    <source>
        <dbReference type="Proteomes" id="UP001180840"/>
    </source>
</evidence>
<organism evidence="4 5">
    <name type="scientific">Corynebacterium guangdongense</name>
    <dbReference type="NCBI Taxonomy" id="1783348"/>
    <lineage>
        <taxon>Bacteria</taxon>
        <taxon>Bacillati</taxon>
        <taxon>Actinomycetota</taxon>
        <taxon>Actinomycetes</taxon>
        <taxon>Mycobacteriales</taxon>
        <taxon>Corynebacteriaceae</taxon>
        <taxon>Corynebacterium</taxon>
    </lineage>
</organism>
<keyword evidence="2" id="KW-0472">Membrane</keyword>
<keyword evidence="5" id="KW-1185">Reference proteome</keyword>
<feature type="signal peptide" evidence="3">
    <location>
        <begin position="1"/>
        <end position="27"/>
    </location>
</feature>
<evidence type="ECO:0000256" key="1">
    <source>
        <dbReference type="SAM" id="MobiDB-lite"/>
    </source>
</evidence>
<protein>
    <recommendedName>
        <fullName evidence="6">Secreted protein</fullName>
    </recommendedName>
</protein>
<feature type="chain" id="PRO_5047139965" description="Secreted protein" evidence="3">
    <location>
        <begin position="28"/>
        <end position="102"/>
    </location>
</feature>